<dbReference type="EMBL" id="JBEDNZ010000017">
    <property type="protein sequence ID" value="KAL0821619.1"/>
    <property type="molecule type" value="Genomic_DNA"/>
</dbReference>
<dbReference type="AlphaFoldDB" id="A0ABD0SP50"/>
<dbReference type="Pfam" id="PF01534">
    <property type="entry name" value="Frizzled"/>
    <property type="match status" value="1"/>
</dbReference>
<protein>
    <recommendedName>
        <fullName evidence="2">Frizzled/Smoothened 7TM domain-containing protein</fullName>
    </recommendedName>
</protein>
<feature type="non-terminal residue" evidence="3">
    <location>
        <position position="59"/>
    </location>
</feature>
<evidence type="ECO:0000313" key="3">
    <source>
        <dbReference type="EMBL" id="KAL0821619.1"/>
    </source>
</evidence>
<name>A0ABD0SP50_LOXSC</name>
<dbReference type="InterPro" id="IPR000539">
    <property type="entry name" value="Frizzled/Smoothened_7TM"/>
</dbReference>
<evidence type="ECO:0000313" key="4">
    <source>
        <dbReference type="Proteomes" id="UP001549921"/>
    </source>
</evidence>
<proteinExistence type="predicted"/>
<accession>A0ABD0SP50</accession>
<evidence type="ECO:0000259" key="2">
    <source>
        <dbReference type="Pfam" id="PF01534"/>
    </source>
</evidence>
<gene>
    <name evidence="3" type="ORF">ABMA28_005066</name>
</gene>
<reference evidence="3 4" key="1">
    <citation type="submission" date="2024-06" db="EMBL/GenBank/DDBJ databases">
        <title>A chromosome-level genome assembly of beet webworm, Loxostege sticticalis.</title>
        <authorList>
            <person name="Zhang Y."/>
        </authorList>
    </citation>
    <scope>NUCLEOTIDE SEQUENCE [LARGE SCALE GENOMIC DNA]</scope>
    <source>
        <strain evidence="3">AQ028</strain>
        <tissue evidence="3">Male pupae</tissue>
    </source>
</reference>
<dbReference type="Proteomes" id="UP001549921">
    <property type="component" value="Unassembled WGS sequence"/>
</dbReference>
<sequence length="59" mass="6118">WVVVAGAWRASVLRPPAAPGSTARNDRHSSLLQLAAWGVPAALAAAVLVTRDVDADELT</sequence>
<comment type="caution">
    <text evidence="3">The sequence shown here is derived from an EMBL/GenBank/DDBJ whole genome shotgun (WGS) entry which is preliminary data.</text>
</comment>
<feature type="non-terminal residue" evidence="3">
    <location>
        <position position="1"/>
    </location>
</feature>
<organism evidence="3 4">
    <name type="scientific">Loxostege sticticalis</name>
    <name type="common">Beet webworm moth</name>
    <dbReference type="NCBI Taxonomy" id="481309"/>
    <lineage>
        <taxon>Eukaryota</taxon>
        <taxon>Metazoa</taxon>
        <taxon>Ecdysozoa</taxon>
        <taxon>Arthropoda</taxon>
        <taxon>Hexapoda</taxon>
        <taxon>Insecta</taxon>
        <taxon>Pterygota</taxon>
        <taxon>Neoptera</taxon>
        <taxon>Endopterygota</taxon>
        <taxon>Lepidoptera</taxon>
        <taxon>Glossata</taxon>
        <taxon>Ditrysia</taxon>
        <taxon>Pyraloidea</taxon>
        <taxon>Crambidae</taxon>
        <taxon>Pyraustinae</taxon>
        <taxon>Loxostege</taxon>
    </lineage>
</organism>
<dbReference type="Gene3D" id="1.20.1070.10">
    <property type="entry name" value="Rhodopsin 7-helix transmembrane proteins"/>
    <property type="match status" value="1"/>
</dbReference>
<feature type="domain" description="Frizzled/Smoothened 7TM" evidence="2">
    <location>
        <begin position="1"/>
        <end position="59"/>
    </location>
</feature>
<evidence type="ECO:0000256" key="1">
    <source>
        <dbReference type="ARBA" id="ARBA00023170"/>
    </source>
</evidence>
<keyword evidence="1" id="KW-0675">Receptor</keyword>